<feature type="domain" description="High potential iron-sulfur proteins family profile" evidence="9">
    <location>
        <begin position="26"/>
        <end position="103"/>
    </location>
</feature>
<evidence type="ECO:0000313" key="10">
    <source>
        <dbReference type="EMBL" id="OWT63512.1"/>
    </source>
</evidence>
<dbReference type="RefSeq" id="WP_088602096.1">
    <property type="nucleotide sequence ID" value="NZ_NJIH01000003.1"/>
</dbReference>
<evidence type="ECO:0000256" key="2">
    <source>
        <dbReference type="ARBA" id="ARBA00022485"/>
    </source>
</evidence>
<dbReference type="EMBL" id="NJIH01000003">
    <property type="protein sequence ID" value="OWT63512.1"/>
    <property type="molecule type" value="Genomic_DNA"/>
</dbReference>
<organism evidence="10 11">
    <name type="scientific">Candidimonas nitroreducens</name>
    <dbReference type="NCBI Taxonomy" id="683354"/>
    <lineage>
        <taxon>Bacteria</taxon>
        <taxon>Pseudomonadati</taxon>
        <taxon>Pseudomonadota</taxon>
        <taxon>Betaproteobacteria</taxon>
        <taxon>Burkholderiales</taxon>
        <taxon>Alcaligenaceae</taxon>
        <taxon>Candidimonas</taxon>
    </lineage>
</organism>
<name>A0A225MR34_9BURK</name>
<dbReference type="OrthoDB" id="5298540at2"/>
<proteinExistence type="inferred from homology"/>
<keyword evidence="2 7" id="KW-0004">4Fe-4S</keyword>
<protein>
    <recommendedName>
        <fullName evidence="7">High-potential iron-sulfur protein</fullName>
        <shortName evidence="7">HiPIP</shortName>
    </recommendedName>
</protein>
<feature type="chain" id="PRO_5013030830" description="High-potential iron-sulfur protein" evidence="8">
    <location>
        <begin position="28"/>
        <end position="103"/>
    </location>
</feature>
<dbReference type="Proteomes" id="UP000214603">
    <property type="component" value="Unassembled WGS sequence"/>
</dbReference>
<keyword evidence="8" id="KW-0732">Signal</keyword>
<feature type="signal peptide" evidence="8">
    <location>
        <begin position="1"/>
        <end position="27"/>
    </location>
</feature>
<dbReference type="InterPro" id="IPR036369">
    <property type="entry name" value="HIPIP_sf"/>
</dbReference>
<keyword evidence="4 7" id="KW-0249">Electron transport</keyword>
<evidence type="ECO:0000256" key="3">
    <source>
        <dbReference type="ARBA" id="ARBA00022723"/>
    </source>
</evidence>
<dbReference type="Gene3D" id="4.10.490.10">
    <property type="entry name" value="High potential iron-sulphur protein"/>
    <property type="match status" value="1"/>
</dbReference>
<dbReference type="SUPFAM" id="SSF57652">
    <property type="entry name" value="HIPIP (high potential iron protein)"/>
    <property type="match status" value="1"/>
</dbReference>
<dbReference type="InterPro" id="IPR000170">
    <property type="entry name" value="High_potential_FeS_prot"/>
</dbReference>
<dbReference type="PROSITE" id="PS51373">
    <property type="entry name" value="HIPIP"/>
    <property type="match status" value="1"/>
</dbReference>
<evidence type="ECO:0000259" key="9">
    <source>
        <dbReference type="PROSITE" id="PS51373"/>
    </source>
</evidence>
<dbReference type="GO" id="GO:0051539">
    <property type="term" value="F:4 iron, 4 sulfur cluster binding"/>
    <property type="evidence" value="ECO:0007669"/>
    <property type="project" value="UniProtKB-KW"/>
</dbReference>
<keyword evidence="1 7" id="KW-0813">Transport</keyword>
<dbReference type="GO" id="GO:0009055">
    <property type="term" value="F:electron transfer activity"/>
    <property type="evidence" value="ECO:0007669"/>
    <property type="project" value="InterPro"/>
</dbReference>
<comment type="subunit">
    <text evidence="7">Homodimer.</text>
</comment>
<dbReference type="GO" id="GO:0046872">
    <property type="term" value="F:metal ion binding"/>
    <property type="evidence" value="ECO:0007669"/>
    <property type="project" value="UniProtKB-KW"/>
</dbReference>
<evidence type="ECO:0000256" key="1">
    <source>
        <dbReference type="ARBA" id="ARBA00022448"/>
    </source>
</evidence>
<dbReference type="InterPro" id="IPR006311">
    <property type="entry name" value="TAT_signal"/>
</dbReference>
<keyword evidence="5 7" id="KW-0408">Iron</keyword>
<dbReference type="GO" id="GO:0019646">
    <property type="term" value="P:aerobic electron transport chain"/>
    <property type="evidence" value="ECO:0007669"/>
    <property type="project" value="InterPro"/>
</dbReference>
<evidence type="ECO:0000313" key="11">
    <source>
        <dbReference type="Proteomes" id="UP000214603"/>
    </source>
</evidence>
<dbReference type="AlphaFoldDB" id="A0A225MR34"/>
<accession>A0A225MR34</accession>
<keyword evidence="11" id="KW-1185">Reference proteome</keyword>
<evidence type="ECO:0000256" key="7">
    <source>
        <dbReference type="RuleBase" id="RU000620"/>
    </source>
</evidence>
<evidence type="ECO:0000256" key="8">
    <source>
        <dbReference type="SAM" id="SignalP"/>
    </source>
</evidence>
<reference evidence="11" key="1">
    <citation type="submission" date="2017-06" db="EMBL/GenBank/DDBJ databases">
        <title>Herbaspirillum phytohormonus sp. nov., isolated from the root nodule of Robinia pseudoacacia in lead-zinc mine.</title>
        <authorList>
            <person name="Fan M."/>
            <person name="Lin Y."/>
        </authorList>
    </citation>
    <scope>NUCLEOTIDE SEQUENCE [LARGE SCALE GENOMIC DNA]</scope>
    <source>
        <strain evidence="11">SC-089</strain>
    </source>
</reference>
<comment type="caution">
    <text evidence="10">The sequence shown here is derived from an EMBL/GenBank/DDBJ whole genome shotgun (WGS) entry which is preliminary data.</text>
</comment>
<evidence type="ECO:0000256" key="5">
    <source>
        <dbReference type="ARBA" id="ARBA00023004"/>
    </source>
</evidence>
<dbReference type="PROSITE" id="PS51318">
    <property type="entry name" value="TAT"/>
    <property type="match status" value="1"/>
</dbReference>
<keyword evidence="3 7" id="KW-0479">Metal-binding</keyword>
<dbReference type="Pfam" id="PF01355">
    <property type="entry name" value="HIPIP"/>
    <property type="match status" value="1"/>
</dbReference>
<keyword evidence="6 7" id="KW-0411">Iron-sulfur</keyword>
<evidence type="ECO:0000256" key="6">
    <source>
        <dbReference type="ARBA" id="ARBA00023014"/>
    </source>
</evidence>
<sequence>MKSSRRTFLAAGIGLASAAALSGRVLAEPAKVEESDPTAVSLGYKHDASLVDKAKQPKYTAGEHCGNCQLFQGKAGEDWGPCPIFGGKLVSVKGWCSAYTKKA</sequence>
<comment type="function">
    <text evidence="7">Specific class of high-redox-potential 4Fe-4S ferredoxins. Functions in anaerobic electron transport in most purple and in some other photosynthetic bacteria and in at least one genus (Paracoccus) of halophilic, denitrifying bacteria.</text>
</comment>
<evidence type="ECO:0000256" key="4">
    <source>
        <dbReference type="ARBA" id="ARBA00022982"/>
    </source>
</evidence>
<gene>
    <name evidence="10" type="ORF">CEY11_04055</name>
</gene>
<comment type="similarity">
    <text evidence="7">Belongs to the high-potential iron-sulfur protein (HiPIP) family.</text>
</comment>